<dbReference type="GO" id="GO:0016491">
    <property type="term" value="F:oxidoreductase activity"/>
    <property type="evidence" value="ECO:0007669"/>
    <property type="project" value="InterPro"/>
</dbReference>
<evidence type="ECO:0000256" key="1">
    <source>
        <dbReference type="ARBA" id="ARBA00022723"/>
    </source>
</evidence>
<proteinExistence type="predicted"/>
<sequence length="153" mass="17701">MRLPCLFLVATSALFRVVSGVDSSHTCATIEVRREWRNLTSTERKAWIDANNCLNTRPRSGKLNPPVNTAVDYPGFFNQIVPINENSTYYDDLVYAFQALVKDHDNHSSHSFYWILLPWHRLYLHEWTNALRSECGYEGIAPYWDAADFKNSV</sequence>
<dbReference type="AlphaFoldDB" id="A0A8H7I8D4"/>
<feature type="signal peptide" evidence="3">
    <location>
        <begin position="1"/>
        <end position="20"/>
    </location>
</feature>
<name>A0A8H7I8D4_9AGAM</name>
<dbReference type="PANTHER" id="PTHR11474:SF126">
    <property type="entry name" value="TYROSINASE-LIKE PROTEIN TYR-1-RELATED"/>
    <property type="match status" value="1"/>
</dbReference>
<organism evidence="5 6">
    <name type="scientific">Rhizoctonia solani</name>
    <dbReference type="NCBI Taxonomy" id="456999"/>
    <lineage>
        <taxon>Eukaryota</taxon>
        <taxon>Fungi</taxon>
        <taxon>Dikarya</taxon>
        <taxon>Basidiomycota</taxon>
        <taxon>Agaricomycotina</taxon>
        <taxon>Agaricomycetes</taxon>
        <taxon>Cantharellales</taxon>
        <taxon>Ceratobasidiaceae</taxon>
        <taxon>Rhizoctonia</taxon>
    </lineage>
</organism>
<feature type="chain" id="PRO_5034462902" evidence="3">
    <location>
        <begin position="21"/>
        <end position="153"/>
    </location>
</feature>
<feature type="domain" description="Tyrosinase copper-binding" evidence="4">
    <location>
        <begin position="107"/>
        <end position="149"/>
    </location>
</feature>
<comment type="caution">
    <text evidence="5">The sequence shown here is derived from an EMBL/GenBank/DDBJ whole genome shotgun (WGS) entry which is preliminary data.</text>
</comment>
<evidence type="ECO:0000313" key="6">
    <source>
        <dbReference type="Proteomes" id="UP000614334"/>
    </source>
</evidence>
<keyword evidence="3" id="KW-0732">Signal</keyword>
<dbReference type="Gene3D" id="1.10.1280.10">
    <property type="entry name" value="Di-copper center containing domain from catechol oxidase"/>
    <property type="match status" value="1"/>
</dbReference>
<protein>
    <submittedName>
        <fullName evidence="5">Di-copper centre-containing protein</fullName>
    </submittedName>
</protein>
<reference evidence="5" key="1">
    <citation type="submission" date="2020-09" db="EMBL/GenBank/DDBJ databases">
        <title>Comparative genome analyses of four rice-infecting Rhizoctonia solani isolates reveal extensive enrichment of homogalacturonan modification genes.</title>
        <authorList>
            <person name="Lee D.-Y."/>
            <person name="Jeon J."/>
            <person name="Kim K.-T."/>
            <person name="Cheong K."/>
            <person name="Song H."/>
            <person name="Choi G."/>
            <person name="Ko J."/>
            <person name="Opiyo S.O."/>
            <person name="Zuo S."/>
            <person name="Madhav S."/>
            <person name="Lee Y.-H."/>
            <person name="Wang G.-L."/>
        </authorList>
    </citation>
    <scope>NUCLEOTIDE SEQUENCE</scope>
    <source>
        <strain evidence="5">AG1-IA B2</strain>
    </source>
</reference>
<accession>A0A8H7I8D4</accession>
<dbReference type="GO" id="GO:0046872">
    <property type="term" value="F:metal ion binding"/>
    <property type="evidence" value="ECO:0007669"/>
    <property type="project" value="UniProtKB-KW"/>
</dbReference>
<dbReference type="InterPro" id="IPR002227">
    <property type="entry name" value="Tyrosinase_Cu-bd"/>
</dbReference>
<evidence type="ECO:0000256" key="3">
    <source>
        <dbReference type="SAM" id="SignalP"/>
    </source>
</evidence>
<dbReference type="InterPro" id="IPR050316">
    <property type="entry name" value="Tyrosinase/Hemocyanin"/>
</dbReference>
<evidence type="ECO:0000259" key="4">
    <source>
        <dbReference type="Pfam" id="PF00264"/>
    </source>
</evidence>
<evidence type="ECO:0000256" key="2">
    <source>
        <dbReference type="ARBA" id="ARBA00023008"/>
    </source>
</evidence>
<dbReference type="InterPro" id="IPR008922">
    <property type="entry name" value="Di-copper_centre_dom_sf"/>
</dbReference>
<gene>
    <name evidence="5" type="ORF">RHS01_08262</name>
</gene>
<dbReference type="SUPFAM" id="SSF48056">
    <property type="entry name" value="Di-copper centre-containing domain"/>
    <property type="match status" value="1"/>
</dbReference>
<dbReference type="Pfam" id="PF00264">
    <property type="entry name" value="Tyrosinase"/>
    <property type="match status" value="1"/>
</dbReference>
<keyword evidence="2" id="KW-0186">Copper</keyword>
<dbReference type="Proteomes" id="UP000614334">
    <property type="component" value="Unassembled WGS sequence"/>
</dbReference>
<evidence type="ECO:0000313" key="5">
    <source>
        <dbReference type="EMBL" id="KAF8751658.1"/>
    </source>
</evidence>
<keyword evidence="1" id="KW-0479">Metal-binding</keyword>
<dbReference type="PANTHER" id="PTHR11474">
    <property type="entry name" value="TYROSINASE FAMILY MEMBER"/>
    <property type="match status" value="1"/>
</dbReference>
<dbReference type="EMBL" id="JACYCF010000017">
    <property type="protein sequence ID" value="KAF8751658.1"/>
    <property type="molecule type" value="Genomic_DNA"/>
</dbReference>